<keyword evidence="8" id="KW-0804">Transcription</keyword>
<keyword evidence="14" id="KW-1185">Reference proteome</keyword>
<dbReference type="PANTHER" id="PTHR42713">
    <property type="entry name" value="HISTIDINE KINASE-RELATED"/>
    <property type="match status" value="1"/>
</dbReference>
<dbReference type="SUPFAM" id="SSF46689">
    <property type="entry name" value="Homeodomain-like"/>
    <property type="match status" value="1"/>
</dbReference>
<evidence type="ECO:0000256" key="9">
    <source>
        <dbReference type="ARBA" id="ARBA00024867"/>
    </source>
</evidence>
<evidence type="ECO:0000256" key="10">
    <source>
        <dbReference type="PROSITE-ProRule" id="PRU00169"/>
    </source>
</evidence>
<evidence type="ECO:0000313" key="14">
    <source>
        <dbReference type="Proteomes" id="UP001523565"/>
    </source>
</evidence>
<evidence type="ECO:0000256" key="1">
    <source>
        <dbReference type="ARBA" id="ARBA00004496"/>
    </source>
</evidence>
<dbReference type="SMART" id="SM00448">
    <property type="entry name" value="REC"/>
    <property type="match status" value="1"/>
</dbReference>
<sequence>MYKIVVADDEKNIQEGIEELIDWESLGCCICETMRNGQQVLNYLDSKTENIDIVITDIKMPVMGGLELAKALSERYPMIKIVILTAYGEFSYAQQAIKYRVADFVAKSDFFTELPEVIERITKQIDEEQKSLDNQLEINLLSGEMLYRVCICEVKSLSGDINRDMDVCRGKVEELVMKTFPKHETVTFVGDAEQLFILVEHKNETESSIWFQKKLEKIVLLAASFQNIQLRIGVGSPMKANECMSYGKKLALRNLSDICTDKMPVNTNEESKEYVHYWFENEDIDIYMRVLYAALRNGTEDEQAERQKEFQSYLKVENRSFEQCKSDTHAILSYLIRKIGSVAKKEKVLSPKFILDAVYCSQTKATLADIMQSTCSVIASFLADKGTGNHLVEKVNNIIASYYQEKLSLKDISQKLFVNSSYLSRIYKKDTGITVTDAINIYRIEKAKLIMKEGGYKIYEVGKLVGFDDPSYFTHVFLKYEGKNPSDYMNEGDL</sequence>
<comment type="subcellular location">
    <subcellularLocation>
        <location evidence="1">Cytoplasm</location>
    </subcellularLocation>
</comment>
<feature type="domain" description="HTH araC/xylS-type" evidence="11">
    <location>
        <begin position="393"/>
        <end position="491"/>
    </location>
</feature>
<feature type="domain" description="Response regulatory" evidence="12">
    <location>
        <begin position="3"/>
        <end position="122"/>
    </location>
</feature>
<reference evidence="13 14" key="1">
    <citation type="journal article" date="2022" name="Genome Biol. Evol.">
        <title>Host diet, physiology and behaviors set the stage for Lachnospiraceae cladogenesis.</title>
        <authorList>
            <person name="Vera-Ponce De Leon A."/>
            <person name="Schneider M."/>
            <person name="Jahnes B.C."/>
            <person name="Sadowski V."/>
            <person name="Camuy-Velez L.A."/>
            <person name="Duan J."/>
            <person name="Sabree Z.L."/>
        </authorList>
    </citation>
    <scope>NUCLEOTIDE SEQUENCE [LARGE SCALE GENOMIC DNA]</scope>
    <source>
        <strain evidence="13 14">PAL227</strain>
    </source>
</reference>
<evidence type="ECO:0000256" key="2">
    <source>
        <dbReference type="ARBA" id="ARBA00018672"/>
    </source>
</evidence>
<dbReference type="RefSeq" id="WP_262068459.1">
    <property type="nucleotide sequence ID" value="NZ_JAMXOC010000004.1"/>
</dbReference>
<dbReference type="CDD" id="cd17536">
    <property type="entry name" value="REC_YesN-like"/>
    <property type="match status" value="1"/>
</dbReference>
<evidence type="ECO:0000256" key="5">
    <source>
        <dbReference type="ARBA" id="ARBA00023012"/>
    </source>
</evidence>
<dbReference type="InterPro" id="IPR051552">
    <property type="entry name" value="HptR"/>
</dbReference>
<dbReference type="InterPro" id="IPR001789">
    <property type="entry name" value="Sig_transdc_resp-reg_receiver"/>
</dbReference>
<evidence type="ECO:0000256" key="8">
    <source>
        <dbReference type="ARBA" id="ARBA00023163"/>
    </source>
</evidence>
<comment type="function">
    <text evidence="9">May play the central regulatory role in sporulation. It may be an element of the effector pathway responsible for the activation of sporulation genes in response to nutritional stress. Spo0A may act in concert with spo0H (a sigma factor) to control the expression of some genes that are critical to the sporulation process.</text>
</comment>
<dbReference type="Proteomes" id="UP001523565">
    <property type="component" value="Unassembled WGS sequence"/>
</dbReference>
<evidence type="ECO:0000259" key="11">
    <source>
        <dbReference type="PROSITE" id="PS01124"/>
    </source>
</evidence>
<dbReference type="InterPro" id="IPR011006">
    <property type="entry name" value="CheY-like_superfamily"/>
</dbReference>
<dbReference type="PROSITE" id="PS01124">
    <property type="entry name" value="HTH_ARAC_FAMILY_2"/>
    <property type="match status" value="1"/>
</dbReference>
<evidence type="ECO:0000256" key="4">
    <source>
        <dbReference type="ARBA" id="ARBA00022553"/>
    </source>
</evidence>
<dbReference type="InterPro" id="IPR009057">
    <property type="entry name" value="Homeodomain-like_sf"/>
</dbReference>
<keyword evidence="4 10" id="KW-0597">Phosphoprotein</keyword>
<dbReference type="Pfam" id="PF12833">
    <property type="entry name" value="HTH_18"/>
    <property type="match status" value="1"/>
</dbReference>
<name>A0ABT1EFS5_9FIRM</name>
<comment type="caution">
    <text evidence="13">The sequence shown here is derived from an EMBL/GenBank/DDBJ whole genome shotgun (WGS) entry which is preliminary data.</text>
</comment>
<evidence type="ECO:0000256" key="6">
    <source>
        <dbReference type="ARBA" id="ARBA00023015"/>
    </source>
</evidence>
<dbReference type="EMBL" id="JAMZFV010000004">
    <property type="protein sequence ID" value="MCP1109555.1"/>
    <property type="molecule type" value="Genomic_DNA"/>
</dbReference>
<gene>
    <name evidence="13" type="ORF">NK118_04730</name>
</gene>
<protein>
    <recommendedName>
        <fullName evidence="2">Stage 0 sporulation protein A homolog</fullName>
    </recommendedName>
</protein>
<keyword evidence="3" id="KW-0963">Cytoplasm</keyword>
<dbReference type="Gene3D" id="1.10.10.60">
    <property type="entry name" value="Homeodomain-like"/>
    <property type="match status" value="2"/>
</dbReference>
<proteinExistence type="predicted"/>
<evidence type="ECO:0000256" key="3">
    <source>
        <dbReference type="ARBA" id="ARBA00022490"/>
    </source>
</evidence>
<dbReference type="PROSITE" id="PS50110">
    <property type="entry name" value="RESPONSE_REGULATORY"/>
    <property type="match status" value="1"/>
</dbReference>
<dbReference type="SMART" id="SM00342">
    <property type="entry name" value="HTH_ARAC"/>
    <property type="match status" value="1"/>
</dbReference>
<dbReference type="SUPFAM" id="SSF52172">
    <property type="entry name" value="CheY-like"/>
    <property type="match status" value="1"/>
</dbReference>
<keyword evidence="5" id="KW-0902">Two-component regulatory system</keyword>
<dbReference type="Gene3D" id="3.40.50.2300">
    <property type="match status" value="1"/>
</dbReference>
<dbReference type="Pfam" id="PF00072">
    <property type="entry name" value="Response_reg"/>
    <property type="match status" value="1"/>
</dbReference>
<keyword evidence="7" id="KW-0238">DNA-binding</keyword>
<evidence type="ECO:0000256" key="7">
    <source>
        <dbReference type="ARBA" id="ARBA00023125"/>
    </source>
</evidence>
<organism evidence="13 14">
    <name type="scientific">Ohessyouella blattaphilus</name>
    <dbReference type="NCBI Taxonomy" id="2949333"/>
    <lineage>
        <taxon>Bacteria</taxon>
        <taxon>Bacillati</taxon>
        <taxon>Bacillota</taxon>
        <taxon>Clostridia</taxon>
        <taxon>Lachnospirales</taxon>
        <taxon>Lachnospiraceae</taxon>
        <taxon>Ohessyouella</taxon>
    </lineage>
</organism>
<accession>A0ABT1EFS5</accession>
<dbReference type="PANTHER" id="PTHR42713:SF3">
    <property type="entry name" value="TRANSCRIPTIONAL REGULATORY PROTEIN HPTR"/>
    <property type="match status" value="1"/>
</dbReference>
<dbReference type="InterPro" id="IPR018060">
    <property type="entry name" value="HTH_AraC"/>
</dbReference>
<feature type="modified residue" description="4-aspartylphosphate" evidence="10">
    <location>
        <position position="57"/>
    </location>
</feature>
<evidence type="ECO:0000313" key="13">
    <source>
        <dbReference type="EMBL" id="MCP1109555.1"/>
    </source>
</evidence>
<keyword evidence="6" id="KW-0805">Transcription regulation</keyword>
<evidence type="ECO:0000259" key="12">
    <source>
        <dbReference type="PROSITE" id="PS50110"/>
    </source>
</evidence>